<reference evidence="1 2" key="1">
    <citation type="journal article" date="2010" name="BMC Genomics">
        <title>The complete genome of Zunongwangia profunda SM-A87 reveals its adaptation to the deep-sea environment and ecological role in sedimentary organic nitrogen degradation.</title>
        <authorList>
            <person name="Qin Q.L."/>
            <person name="Zhang X.Y."/>
            <person name="Wang X.M."/>
            <person name="Liu G.M."/>
            <person name="Chen X.L."/>
            <person name="Xie B.B."/>
            <person name="Dang H.Y."/>
            <person name="Zhou B.C."/>
            <person name="Yu J."/>
            <person name="Zhang Y.Z."/>
        </authorList>
    </citation>
    <scope>NUCLEOTIDE SEQUENCE [LARGE SCALE GENOMIC DNA]</scope>
    <source>
        <strain evidence="2">DSM 18752 / CCTCC AB 206139 / SM-A87</strain>
    </source>
</reference>
<gene>
    <name evidence="1" type="ordered locus">ZPR_1600</name>
</gene>
<sequence>MNLRWKKITFSFFSFYAFKVDASSFRIASWKYFAAFFIFLN</sequence>
<proteinExistence type="predicted"/>
<accession>D5BL36</accession>
<name>D5BL36_ZUNPS</name>
<dbReference type="KEGG" id="zpr:ZPR_1600"/>
<dbReference type="Proteomes" id="UP000001654">
    <property type="component" value="Chromosome"/>
</dbReference>
<dbReference type="EMBL" id="CP001650">
    <property type="protein sequence ID" value="ADF51935.1"/>
    <property type="molecule type" value="Genomic_DNA"/>
</dbReference>
<dbReference type="STRING" id="655815.ZPR_1600"/>
<dbReference type="AlphaFoldDB" id="D5BL36"/>
<organism evidence="1 2">
    <name type="scientific">Zunongwangia profunda (strain DSM 18752 / CCTCC AB 206139 / SM-A87)</name>
    <name type="common">Wangia profunda</name>
    <dbReference type="NCBI Taxonomy" id="655815"/>
    <lineage>
        <taxon>Bacteria</taxon>
        <taxon>Pseudomonadati</taxon>
        <taxon>Bacteroidota</taxon>
        <taxon>Flavobacteriia</taxon>
        <taxon>Flavobacteriales</taxon>
        <taxon>Flavobacteriaceae</taxon>
        <taxon>Zunongwangia</taxon>
    </lineage>
</organism>
<evidence type="ECO:0000313" key="2">
    <source>
        <dbReference type="Proteomes" id="UP000001654"/>
    </source>
</evidence>
<protein>
    <submittedName>
        <fullName evidence="1">Uncharacterized protein</fullName>
    </submittedName>
</protein>
<evidence type="ECO:0000313" key="1">
    <source>
        <dbReference type="EMBL" id="ADF51935.1"/>
    </source>
</evidence>
<dbReference type="HOGENOM" id="CLU_3279166_0_0_10"/>
<keyword evidence="2" id="KW-1185">Reference proteome</keyword>